<name>A0A381QFT0_9ZZZZ</name>
<dbReference type="PROSITE" id="PS51257">
    <property type="entry name" value="PROKAR_LIPOPROTEIN"/>
    <property type="match status" value="1"/>
</dbReference>
<dbReference type="AlphaFoldDB" id="A0A381QFT0"/>
<proteinExistence type="predicted"/>
<dbReference type="InterPro" id="IPR010496">
    <property type="entry name" value="AL/BT2_dom"/>
</dbReference>
<evidence type="ECO:0000313" key="2">
    <source>
        <dbReference type="EMBL" id="SUZ77229.1"/>
    </source>
</evidence>
<evidence type="ECO:0000259" key="1">
    <source>
        <dbReference type="Pfam" id="PF06439"/>
    </source>
</evidence>
<reference evidence="2" key="1">
    <citation type="submission" date="2018-05" db="EMBL/GenBank/DDBJ databases">
        <authorList>
            <person name="Lanie J.A."/>
            <person name="Ng W.-L."/>
            <person name="Kazmierczak K.M."/>
            <person name="Andrzejewski T.M."/>
            <person name="Davidsen T.M."/>
            <person name="Wayne K.J."/>
            <person name="Tettelin H."/>
            <person name="Glass J.I."/>
            <person name="Rusch D."/>
            <person name="Podicherti R."/>
            <person name="Tsui H.-C.T."/>
            <person name="Winkler M.E."/>
        </authorList>
    </citation>
    <scope>NUCLEOTIDE SEQUENCE</scope>
</reference>
<feature type="domain" description="3-keto-alpha-glucoside-1,2-lyase/3-keto-2-hydroxy-glucal hydratase" evidence="1">
    <location>
        <begin position="65"/>
        <end position="279"/>
    </location>
</feature>
<gene>
    <name evidence="2" type="ORF">METZ01_LOCUS30083</name>
</gene>
<dbReference type="GO" id="GO:0016787">
    <property type="term" value="F:hydrolase activity"/>
    <property type="evidence" value="ECO:0007669"/>
    <property type="project" value="InterPro"/>
</dbReference>
<dbReference type="Pfam" id="PF06439">
    <property type="entry name" value="3keto-disac_hyd"/>
    <property type="match status" value="1"/>
</dbReference>
<dbReference type="EMBL" id="UINC01001308">
    <property type="protein sequence ID" value="SUZ77229.1"/>
    <property type="molecule type" value="Genomic_DNA"/>
</dbReference>
<accession>A0A381QFT0</accession>
<organism evidence="2">
    <name type="scientific">marine metagenome</name>
    <dbReference type="NCBI Taxonomy" id="408172"/>
    <lineage>
        <taxon>unclassified sequences</taxon>
        <taxon>metagenomes</taxon>
        <taxon>ecological metagenomes</taxon>
    </lineage>
</organism>
<dbReference type="Gene3D" id="2.60.120.560">
    <property type="entry name" value="Exo-inulinase, domain 1"/>
    <property type="match status" value="1"/>
</dbReference>
<sequence>MHRRLSYHPTMQRQLVVALAIGILLSGLGCRSESETEAPSTQLITSPTEPSVPAPTLTADEINEGWHLLFNGSTFDGWRGLGRNTIPLEHWKIEDGMIRKVDNGQVVTASDGQPLNGGDIMTVDAYSDFELRFEWRVNPGANSGIKYNVSEILSTTEPPSHAALGFEYQILDDDLHPDARVGPNRTAAGLYDLMGPDAAKALRPVGQFNTGRIVFSGMHGEHWLNGMKVLEFDLDAPAFAELLAKSKYDGISSFAERRTGHIVLQDHGNDVWFKNIKIRIMESETR</sequence>
<protein>
    <recommendedName>
        <fullName evidence="1">3-keto-alpha-glucoside-1,2-lyase/3-keto-2-hydroxy-glucal hydratase domain-containing protein</fullName>
    </recommendedName>
</protein>